<evidence type="ECO:0000313" key="1">
    <source>
        <dbReference type="EMBL" id="KAI4344962.1"/>
    </source>
</evidence>
<gene>
    <name evidence="1" type="ORF">L6164_012134</name>
</gene>
<comment type="caution">
    <text evidence="1">The sequence shown here is derived from an EMBL/GenBank/DDBJ whole genome shotgun (WGS) entry which is preliminary data.</text>
</comment>
<sequence length="233" mass="26198">MISMLDGCELAGYDADTVNRATTLTLIAGATDTNTITLTWAMSLLLNHPHVLKKAQEELDTLVGRDRLVKDSDIDKLQYIQAIVKETLRIHPPGPLSGPREFTEDCTLGGYQISKGTRLITNLWKIQTDPNFWPDPLVFNPDRFLTTNKGLNVRGQHFEYIPFGSGRRICPAISFALHMVQFTLASFLHSFEFSRPSEEPIDMSENIGMTNLKATPLEVLVEPRLSPEVWKTL</sequence>
<protein>
    <submittedName>
        <fullName evidence="1">Uncharacterized protein</fullName>
    </submittedName>
</protein>
<name>A0ACB9P8X5_BAUVA</name>
<reference evidence="1 2" key="1">
    <citation type="journal article" date="2022" name="DNA Res.">
        <title>Chromosomal-level genome assembly of the orchid tree Bauhinia variegata (Leguminosae; Cercidoideae) supports the allotetraploid origin hypothesis of Bauhinia.</title>
        <authorList>
            <person name="Zhong Y."/>
            <person name="Chen Y."/>
            <person name="Zheng D."/>
            <person name="Pang J."/>
            <person name="Liu Y."/>
            <person name="Luo S."/>
            <person name="Meng S."/>
            <person name="Qian L."/>
            <person name="Wei D."/>
            <person name="Dai S."/>
            <person name="Zhou R."/>
        </authorList>
    </citation>
    <scope>NUCLEOTIDE SEQUENCE [LARGE SCALE GENOMIC DNA]</scope>
    <source>
        <strain evidence="1">BV-YZ2020</strain>
    </source>
</reference>
<evidence type="ECO:0000313" key="2">
    <source>
        <dbReference type="Proteomes" id="UP000828941"/>
    </source>
</evidence>
<organism evidence="1 2">
    <name type="scientific">Bauhinia variegata</name>
    <name type="common">Purple orchid tree</name>
    <name type="synonym">Phanera variegata</name>
    <dbReference type="NCBI Taxonomy" id="167791"/>
    <lineage>
        <taxon>Eukaryota</taxon>
        <taxon>Viridiplantae</taxon>
        <taxon>Streptophyta</taxon>
        <taxon>Embryophyta</taxon>
        <taxon>Tracheophyta</taxon>
        <taxon>Spermatophyta</taxon>
        <taxon>Magnoliopsida</taxon>
        <taxon>eudicotyledons</taxon>
        <taxon>Gunneridae</taxon>
        <taxon>Pentapetalae</taxon>
        <taxon>rosids</taxon>
        <taxon>fabids</taxon>
        <taxon>Fabales</taxon>
        <taxon>Fabaceae</taxon>
        <taxon>Cercidoideae</taxon>
        <taxon>Cercideae</taxon>
        <taxon>Bauhiniinae</taxon>
        <taxon>Bauhinia</taxon>
    </lineage>
</organism>
<proteinExistence type="predicted"/>
<keyword evidence="2" id="KW-1185">Reference proteome</keyword>
<dbReference type="EMBL" id="CM039430">
    <property type="protein sequence ID" value="KAI4344962.1"/>
    <property type="molecule type" value="Genomic_DNA"/>
</dbReference>
<dbReference type="Proteomes" id="UP000828941">
    <property type="component" value="Chromosome 5"/>
</dbReference>
<accession>A0ACB9P8X5</accession>